<feature type="compositionally biased region" description="Basic and acidic residues" evidence="1">
    <location>
        <begin position="63"/>
        <end position="74"/>
    </location>
</feature>
<reference evidence="2 3" key="1">
    <citation type="submission" date="2024-10" db="EMBL/GenBank/DDBJ databases">
        <title>Updated reference genomes for cyclostephanoid diatoms.</title>
        <authorList>
            <person name="Roberts W.R."/>
            <person name="Alverson A.J."/>
        </authorList>
    </citation>
    <scope>NUCLEOTIDE SEQUENCE [LARGE SCALE GENOMIC DNA]</scope>
    <source>
        <strain evidence="2 3">AJA228-03</strain>
    </source>
</reference>
<organism evidence="2 3">
    <name type="scientific">Cyclostephanos tholiformis</name>
    <dbReference type="NCBI Taxonomy" id="382380"/>
    <lineage>
        <taxon>Eukaryota</taxon>
        <taxon>Sar</taxon>
        <taxon>Stramenopiles</taxon>
        <taxon>Ochrophyta</taxon>
        <taxon>Bacillariophyta</taxon>
        <taxon>Coscinodiscophyceae</taxon>
        <taxon>Thalassiosirophycidae</taxon>
        <taxon>Stephanodiscales</taxon>
        <taxon>Stephanodiscaceae</taxon>
        <taxon>Cyclostephanos</taxon>
    </lineage>
</organism>
<feature type="region of interest" description="Disordered" evidence="1">
    <location>
        <begin position="1"/>
        <end position="112"/>
    </location>
</feature>
<dbReference type="AlphaFoldDB" id="A0ABD3R4C1"/>
<proteinExistence type="predicted"/>
<sequence>MDGRSDIKQSHGGNIPHLHISPDDVKSYYHGMSTHHHPYNGRDVNDIHTNLDPNYHGTRTHHHSNDGRDVDDIRTNLNPDNARAHDARADRYDRADGSRHNYYVRSHDTDSD</sequence>
<evidence type="ECO:0000313" key="3">
    <source>
        <dbReference type="Proteomes" id="UP001530377"/>
    </source>
</evidence>
<feature type="compositionally biased region" description="Basic and acidic residues" evidence="1">
    <location>
        <begin position="82"/>
        <end position="112"/>
    </location>
</feature>
<comment type="caution">
    <text evidence="2">The sequence shown here is derived from an EMBL/GenBank/DDBJ whole genome shotgun (WGS) entry which is preliminary data.</text>
</comment>
<evidence type="ECO:0000313" key="2">
    <source>
        <dbReference type="EMBL" id="KAL3807553.1"/>
    </source>
</evidence>
<evidence type="ECO:0000256" key="1">
    <source>
        <dbReference type="SAM" id="MobiDB-lite"/>
    </source>
</evidence>
<dbReference type="Proteomes" id="UP001530377">
    <property type="component" value="Unassembled WGS sequence"/>
</dbReference>
<dbReference type="EMBL" id="JALLPB020000617">
    <property type="protein sequence ID" value="KAL3807553.1"/>
    <property type="molecule type" value="Genomic_DNA"/>
</dbReference>
<gene>
    <name evidence="2" type="ORF">ACHAXA_001137</name>
</gene>
<keyword evidence="3" id="KW-1185">Reference proteome</keyword>
<protein>
    <submittedName>
        <fullName evidence="2">Uncharacterized protein</fullName>
    </submittedName>
</protein>
<accession>A0ABD3R4C1</accession>
<name>A0ABD3R4C1_9STRA</name>